<reference evidence="10" key="1">
    <citation type="submission" date="2020-05" db="EMBL/GenBank/DDBJ databases">
        <authorList>
            <person name="Chiriac C."/>
            <person name="Salcher M."/>
            <person name="Ghai R."/>
            <person name="Kavagutti S V."/>
        </authorList>
    </citation>
    <scope>NUCLEOTIDE SEQUENCE</scope>
</reference>
<evidence type="ECO:0000256" key="1">
    <source>
        <dbReference type="ARBA" id="ARBA00012417"/>
    </source>
</evidence>
<evidence type="ECO:0000256" key="4">
    <source>
        <dbReference type="ARBA" id="ARBA00022705"/>
    </source>
</evidence>
<gene>
    <name evidence="9" type="ORF">UFOPK1508_00192</name>
    <name evidence="10" type="ORF">UFOPK1599_00377</name>
    <name evidence="11" type="ORF">UFOPK1798_00273</name>
    <name evidence="12" type="ORF">UFOPK1894_00499</name>
    <name evidence="13" type="ORF">UFOPK2179_00238</name>
    <name evidence="14" type="ORF">UFOPK2715_00125</name>
    <name evidence="15" type="ORF">UFOPK3883_00549</name>
</gene>
<dbReference type="InterPro" id="IPR027417">
    <property type="entry name" value="P-loop_NTPase"/>
</dbReference>
<dbReference type="PANTHER" id="PTHR34388:SF1">
    <property type="entry name" value="DNA POLYMERASE III SUBUNIT DELTA"/>
    <property type="match status" value="1"/>
</dbReference>
<evidence type="ECO:0000313" key="10">
    <source>
        <dbReference type="EMBL" id="CAB4558372.1"/>
    </source>
</evidence>
<evidence type="ECO:0000259" key="8">
    <source>
        <dbReference type="Pfam" id="PF21694"/>
    </source>
</evidence>
<evidence type="ECO:0000256" key="7">
    <source>
        <dbReference type="ARBA" id="ARBA00049244"/>
    </source>
</evidence>
<dbReference type="PANTHER" id="PTHR34388">
    <property type="entry name" value="DNA POLYMERASE III SUBUNIT DELTA"/>
    <property type="match status" value="1"/>
</dbReference>
<name>A0A6J6D3N7_9ZZZZ</name>
<keyword evidence="4" id="KW-0235">DNA replication</keyword>
<evidence type="ECO:0000256" key="6">
    <source>
        <dbReference type="ARBA" id="ARBA00034754"/>
    </source>
</evidence>
<evidence type="ECO:0000313" key="14">
    <source>
        <dbReference type="EMBL" id="CAB4716225.1"/>
    </source>
</evidence>
<dbReference type="EMBL" id="CAEZTE010000012">
    <property type="protein sequence ID" value="CAB4558372.1"/>
    <property type="molecule type" value="Genomic_DNA"/>
</dbReference>
<evidence type="ECO:0000313" key="11">
    <source>
        <dbReference type="EMBL" id="CAB4588218.1"/>
    </source>
</evidence>
<evidence type="ECO:0000313" key="13">
    <source>
        <dbReference type="EMBL" id="CAB4642324.1"/>
    </source>
</evidence>
<evidence type="ECO:0000256" key="2">
    <source>
        <dbReference type="ARBA" id="ARBA00022679"/>
    </source>
</evidence>
<dbReference type="EMBL" id="CAEZYN010000005">
    <property type="protein sequence ID" value="CAB4716225.1"/>
    <property type="molecule type" value="Genomic_DNA"/>
</dbReference>
<keyword evidence="3" id="KW-0548">Nucleotidyltransferase</keyword>
<evidence type="ECO:0000256" key="3">
    <source>
        <dbReference type="ARBA" id="ARBA00022695"/>
    </source>
</evidence>
<dbReference type="EMBL" id="CAEZSW010000010">
    <property type="protein sequence ID" value="CAB4547944.1"/>
    <property type="molecule type" value="Genomic_DNA"/>
</dbReference>
<dbReference type="EMBL" id="CAFBNV010000032">
    <property type="protein sequence ID" value="CAB4964144.1"/>
    <property type="molecule type" value="Genomic_DNA"/>
</dbReference>
<dbReference type="InterPro" id="IPR008921">
    <property type="entry name" value="DNA_pol3_clamp-load_cplx_C"/>
</dbReference>
<protein>
    <recommendedName>
        <fullName evidence="1">DNA-directed DNA polymerase</fullName>
        <ecNumber evidence="1">2.7.7.7</ecNumber>
    </recommendedName>
</protein>
<organism evidence="10">
    <name type="scientific">freshwater metagenome</name>
    <dbReference type="NCBI Taxonomy" id="449393"/>
    <lineage>
        <taxon>unclassified sequences</taxon>
        <taxon>metagenomes</taxon>
        <taxon>ecological metagenomes</taxon>
    </lineage>
</organism>
<evidence type="ECO:0000256" key="5">
    <source>
        <dbReference type="ARBA" id="ARBA00022932"/>
    </source>
</evidence>
<comment type="similarity">
    <text evidence="6">Belongs to the DNA polymerase HolA subunit family.</text>
</comment>
<evidence type="ECO:0000313" key="12">
    <source>
        <dbReference type="EMBL" id="CAB4614035.1"/>
    </source>
</evidence>
<dbReference type="SUPFAM" id="SSF48019">
    <property type="entry name" value="post-AAA+ oligomerization domain-like"/>
    <property type="match status" value="1"/>
</dbReference>
<dbReference type="EC" id="2.7.7.7" evidence="1"/>
<dbReference type="NCBIfam" id="TIGR01128">
    <property type="entry name" value="holA"/>
    <property type="match status" value="1"/>
</dbReference>
<dbReference type="GO" id="GO:0009360">
    <property type="term" value="C:DNA polymerase III complex"/>
    <property type="evidence" value="ECO:0007669"/>
    <property type="project" value="TreeGrafter"/>
</dbReference>
<feature type="domain" description="DNA polymerase III delta subunit-like C-terminal" evidence="8">
    <location>
        <begin position="194"/>
        <end position="311"/>
    </location>
</feature>
<dbReference type="Gene3D" id="1.20.272.10">
    <property type="match status" value="1"/>
</dbReference>
<dbReference type="AlphaFoldDB" id="A0A6J6D3N7"/>
<dbReference type="Gene3D" id="3.40.50.300">
    <property type="entry name" value="P-loop containing nucleotide triphosphate hydrolases"/>
    <property type="match status" value="1"/>
</dbReference>
<keyword evidence="2" id="KW-0808">Transferase</keyword>
<evidence type="ECO:0000313" key="9">
    <source>
        <dbReference type="EMBL" id="CAB4547944.1"/>
    </source>
</evidence>
<dbReference type="InterPro" id="IPR048466">
    <property type="entry name" value="DNA_pol3_delta-like_C"/>
</dbReference>
<dbReference type="InterPro" id="IPR005790">
    <property type="entry name" value="DNA_polIII_delta"/>
</dbReference>
<dbReference type="SUPFAM" id="SSF52540">
    <property type="entry name" value="P-loop containing nucleoside triphosphate hydrolases"/>
    <property type="match status" value="1"/>
</dbReference>
<dbReference type="EMBL" id="CAEZUH010000014">
    <property type="protein sequence ID" value="CAB4588218.1"/>
    <property type="molecule type" value="Genomic_DNA"/>
</dbReference>
<comment type="catalytic activity">
    <reaction evidence="7">
        <text>DNA(n) + a 2'-deoxyribonucleoside 5'-triphosphate = DNA(n+1) + diphosphate</text>
        <dbReference type="Rhea" id="RHEA:22508"/>
        <dbReference type="Rhea" id="RHEA-COMP:17339"/>
        <dbReference type="Rhea" id="RHEA-COMP:17340"/>
        <dbReference type="ChEBI" id="CHEBI:33019"/>
        <dbReference type="ChEBI" id="CHEBI:61560"/>
        <dbReference type="ChEBI" id="CHEBI:173112"/>
        <dbReference type="EC" id="2.7.7.7"/>
    </reaction>
</comment>
<evidence type="ECO:0000313" key="15">
    <source>
        <dbReference type="EMBL" id="CAB4964144.1"/>
    </source>
</evidence>
<dbReference type="GO" id="GO:0003887">
    <property type="term" value="F:DNA-directed DNA polymerase activity"/>
    <property type="evidence" value="ECO:0007669"/>
    <property type="project" value="UniProtKB-KW"/>
</dbReference>
<accession>A0A6J6D3N7</accession>
<sequence>MVENQVGLVLIQGPEALLADRVITNVSSRFPNAQISNLHADELEVGVITDSLAPSLFGDQRIVVIRDTQDLTAECADEVLAYLEDEDSNLLLVLWHKGGVKGKGLIDKVKKLQPEVFSAEAIKKDSEKAEFIRSEFKVLGRKITTEAIQALIDSLGSDLRELGAACSQLASDVALQKTIDQDDVAKYQQGRVESTGFDVADAVVDGRTAEALISLRNALATGTDPVLIVSALASSFRTLAKVSGSSKGLNPYELASSLALPPWQIEKARRQLSGWSESGLSKAVIALAALDADIKGAAADPKYALERALMTVSSARGTR</sequence>
<keyword evidence="5" id="KW-0239">DNA-directed DNA polymerase</keyword>
<dbReference type="GO" id="GO:0006261">
    <property type="term" value="P:DNA-templated DNA replication"/>
    <property type="evidence" value="ECO:0007669"/>
    <property type="project" value="TreeGrafter"/>
</dbReference>
<proteinExistence type="inferred from homology"/>
<dbReference type="GO" id="GO:0003677">
    <property type="term" value="F:DNA binding"/>
    <property type="evidence" value="ECO:0007669"/>
    <property type="project" value="InterPro"/>
</dbReference>
<dbReference type="Pfam" id="PF21694">
    <property type="entry name" value="DNA_pol3_delta_C"/>
    <property type="match status" value="1"/>
</dbReference>
<dbReference type="EMBL" id="CAEZVA010000026">
    <property type="protein sequence ID" value="CAB4614035.1"/>
    <property type="molecule type" value="Genomic_DNA"/>
</dbReference>
<dbReference type="EMBL" id="CAEZWC010000010">
    <property type="protein sequence ID" value="CAB4642324.1"/>
    <property type="molecule type" value="Genomic_DNA"/>
</dbReference>
<dbReference type="Gene3D" id="1.10.8.60">
    <property type="match status" value="1"/>
</dbReference>